<dbReference type="InterPro" id="IPR001296">
    <property type="entry name" value="Glyco_trans_1"/>
</dbReference>
<name>A0ABV9P6I9_9FLAO</name>
<gene>
    <name evidence="2" type="ORF">ACFO3U_06010</name>
</gene>
<proteinExistence type="predicted"/>
<organism evidence="2 3">
    <name type="scientific">Flavobacterium ponti</name>
    <dbReference type="NCBI Taxonomy" id="665133"/>
    <lineage>
        <taxon>Bacteria</taxon>
        <taxon>Pseudomonadati</taxon>
        <taxon>Bacteroidota</taxon>
        <taxon>Flavobacteriia</taxon>
        <taxon>Flavobacteriales</taxon>
        <taxon>Flavobacteriaceae</taxon>
        <taxon>Flavobacterium</taxon>
    </lineage>
</organism>
<evidence type="ECO:0000313" key="3">
    <source>
        <dbReference type="Proteomes" id="UP001595885"/>
    </source>
</evidence>
<dbReference type="RefSeq" id="WP_379739200.1">
    <property type="nucleotide sequence ID" value="NZ_JBHSGW010000004.1"/>
</dbReference>
<dbReference type="EMBL" id="JBHSGW010000004">
    <property type="protein sequence ID" value="MFC4739544.1"/>
    <property type="molecule type" value="Genomic_DNA"/>
</dbReference>
<dbReference type="PANTHER" id="PTHR12526">
    <property type="entry name" value="GLYCOSYLTRANSFERASE"/>
    <property type="match status" value="1"/>
</dbReference>
<dbReference type="GO" id="GO:0016757">
    <property type="term" value="F:glycosyltransferase activity"/>
    <property type="evidence" value="ECO:0007669"/>
    <property type="project" value="UniProtKB-KW"/>
</dbReference>
<dbReference type="SUPFAM" id="SSF53756">
    <property type="entry name" value="UDP-Glycosyltransferase/glycogen phosphorylase"/>
    <property type="match status" value="1"/>
</dbReference>
<dbReference type="PANTHER" id="PTHR12526:SF630">
    <property type="entry name" value="GLYCOSYLTRANSFERASE"/>
    <property type="match status" value="1"/>
</dbReference>
<reference evidence="3" key="1">
    <citation type="journal article" date="2019" name="Int. J. Syst. Evol. Microbiol.">
        <title>The Global Catalogue of Microorganisms (GCM) 10K type strain sequencing project: providing services to taxonomists for standard genome sequencing and annotation.</title>
        <authorList>
            <consortium name="The Broad Institute Genomics Platform"/>
            <consortium name="The Broad Institute Genome Sequencing Center for Infectious Disease"/>
            <person name="Wu L."/>
            <person name="Ma J."/>
        </authorList>
    </citation>
    <scope>NUCLEOTIDE SEQUENCE [LARGE SCALE GENOMIC DNA]</scope>
    <source>
        <strain evidence="3">CCUG 50349</strain>
    </source>
</reference>
<sequence length="393" mass="45005">MKNKSIAIYSGEIPSTTFIERLIAGLASSGNTIYLFGKQKKKVIYPKNIKKIGYSSKLTKFITLLKYTLLLSIFKSNEKQKLDGIIDKQKGNRKIKQLKYYPVLYHKPDIFHLQWAKGIEDWLWVKEFGIQFVLSLRGTHISISPIADDALHTKYINNFHKVDGFHAVSRAILEQAKDYESDLKNTAVIYSGLDLDKLIYKSKRTINSELKILSIGRSHWLKGYSYALDAFSILKEEDFNFQYKIIGIDNDEELLFQRNQLHLEEEVIFQKNVSFEKIIAVIYESDIVLLPSLEEGIANVVLEAMALGTLIISTECGGMTEIIKHNENGFIVPIRDSKAIAETIKRVNQLGLEKYNAIGFNARKAIENQHGKDKMIHDFEVFYDKINNSNPTV</sequence>
<accession>A0ABV9P6I9</accession>
<evidence type="ECO:0000313" key="2">
    <source>
        <dbReference type="EMBL" id="MFC4739544.1"/>
    </source>
</evidence>
<comment type="caution">
    <text evidence="2">The sequence shown here is derived from an EMBL/GenBank/DDBJ whole genome shotgun (WGS) entry which is preliminary data.</text>
</comment>
<dbReference type="Proteomes" id="UP001595885">
    <property type="component" value="Unassembled WGS sequence"/>
</dbReference>
<dbReference type="Gene3D" id="3.40.50.2000">
    <property type="entry name" value="Glycogen Phosphorylase B"/>
    <property type="match status" value="2"/>
</dbReference>
<dbReference type="CDD" id="cd03801">
    <property type="entry name" value="GT4_PimA-like"/>
    <property type="match status" value="1"/>
</dbReference>
<keyword evidence="3" id="KW-1185">Reference proteome</keyword>
<keyword evidence="2" id="KW-0328">Glycosyltransferase</keyword>
<dbReference type="EC" id="2.4.-.-" evidence="2"/>
<evidence type="ECO:0000259" key="1">
    <source>
        <dbReference type="Pfam" id="PF00534"/>
    </source>
</evidence>
<keyword evidence="2" id="KW-0808">Transferase</keyword>
<dbReference type="Pfam" id="PF00534">
    <property type="entry name" value="Glycos_transf_1"/>
    <property type="match status" value="1"/>
</dbReference>
<protein>
    <submittedName>
        <fullName evidence="2">Glycosyltransferase family 4 protein</fullName>
        <ecNumber evidence="2">2.4.-.-</ecNumber>
    </submittedName>
</protein>
<feature type="domain" description="Glycosyl transferase family 1" evidence="1">
    <location>
        <begin position="206"/>
        <end position="364"/>
    </location>
</feature>